<evidence type="ECO:0000256" key="1">
    <source>
        <dbReference type="SAM" id="Phobius"/>
    </source>
</evidence>
<dbReference type="EMBL" id="CAFZ01000736">
    <property type="protein sequence ID" value="CCA76405.1"/>
    <property type="molecule type" value="Genomic_DNA"/>
</dbReference>
<keyword evidence="3" id="KW-1185">Reference proteome</keyword>
<feature type="transmembrane region" description="Helical" evidence="1">
    <location>
        <begin position="156"/>
        <end position="178"/>
    </location>
</feature>
<feature type="non-terminal residue" evidence="2">
    <location>
        <position position="1"/>
    </location>
</feature>
<dbReference type="HOGENOM" id="CLU_747141_0_0_1"/>
<organism evidence="2 3">
    <name type="scientific">Serendipita indica (strain DSM 11827)</name>
    <name type="common">Root endophyte fungus</name>
    <name type="synonym">Piriformospora indica</name>
    <dbReference type="NCBI Taxonomy" id="1109443"/>
    <lineage>
        <taxon>Eukaryota</taxon>
        <taxon>Fungi</taxon>
        <taxon>Dikarya</taxon>
        <taxon>Basidiomycota</taxon>
        <taxon>Agaricomycotina</taxon>
        <taxon>Agaricomycetes</taxon>
        <taxon>Sebacinales</taxon>
        <taxon>Serendipitaceae</taxon>
        <taxon>Serendipita</taxon>
    </lineage>
</organism>
<evidence type="ECO:0000313" key="2">
    <source>
        <dbReference type="EMBL" id="CCA76405.1"/>
    </source>
</evidence>
<evidence type="ECO:0000313" key="3">
    <source>
        <dbReference type="Proteomes" id="UP000007148"/>
    </source>
</evidence>
<dbReference type="InParanoid" id="G4TYL2"/>
<keyword evidence="1" id="KW-1133">Transmembrane helix</keyword>
<reference evidence="2 3" key="1">
    <citation type="journal article" date="2011" name="PLoS Pathog.">
        <title>Endophytic Life Strategies Decoded by Genome and Transcriptome Analyses of the Mutualistic Root Symbiont Piriformospora indica.</title>
        <authorList>
            <person name="Zuccaro A."/>
            <person name="Lahrmann U."/>
            <person name="Guldener U."/>
            <person name="Langen G."/>
            <person name="Pfiffi S."/>
            <person name="Biedenkopf D."/>
            <person name="Wong P."/>
            <person name="Samans B."/>
            <person name="Grimm C."/>
            <person name="Basiewicz M."/>
            <person name="Murat C."/>
            <person name="Martin F."/>
            <person name="Kogel K.H."/>
        </authorList>
    </citation>
    <scope>NUCLEOTIDE SEQUENCE [LARGE SCALE GENOMIC DNA]</scope>
    <source>
        <strain evidence="2 3">DSM 11827</strain>
    </source>
</reference>
<name>G4TYL2_SERID</name>
<protein>
    <submittedName>
        <fullName evidence="2">Uncharacterized protein</fullName>
    </submittedName>
</protein>
<comment type="caution">
    <text evidence="2">The sequence shown here is derived from an EMBL/GenBank/DDBJ whole genome shotgun (WGS) entry which is preliminary data.</text>
</comment>
<accession>G4TYL2</accession>
<dbReference type="Proteomes" id="UP000007148">
    <property type="component" value="Unassembled WGS sequence"/>
</dbReference>
<keyword evidence="1" id="KW-0472">Membrane</keyword>
<proteinExistence type="predicted"/>
<sequence>FDNTLYEDEDEYEEEYDSTAIKIEEAEESDILTRLRSFSRPYGSPHELDPQAKRVYPSLSKDTFIQRLSSPKALQFVSDNRSFAMAFDPLTHKLYKHSLIPSDYIFPLPKDIWHLFLFPSPAFPMRIEANAAIRLAQTEGAFKGVINHYMDTLGRLYTWAVFTTAVFLFIPAVEPFAFNMSYYQYHPYVVYVHELEQEFFAGIDHQLSYPLRDFDYQWINYCSTITTNIQESVLGHNQQNDDNSSIPSIHVPISQTDQLIVIACDSFQHDPRVLEWPDLLPLITTYNMEYQLDSDDRVIAIMEAMSKVHLHNRNPVQDAVSSQGGDWISDDVDMEHRISGACCVQILPLLSDPRQRAIPATEPKADSSRTS</sequence>
<keyword evidence="1" id="KW-0812">Transmembrane</keyword>
<dbReference type="AlphaFoldDB" id="G4TYL2"/>
<gene>
    <name evidence="2" type="ORF">PIIN_10398</name>
</gene>